<feature type="transmembrane region" description="Helical" evidence="1">
    <location>
        <begin position="7"/>
        <end position="25"/>
    </location>
</feature>
<keyword evidence="1" id="KW-1133">Transmembrane helix</keyword>
<evidence type="ECO:0000313" key="3">
    <source>
        <dbReference type="Proteomes" id="UP001057868"/>
    </source>
</evidence>
<accession>A0A9W5Y303</accession>
<dbReference type="EMBL" id="BQXY01000003">
    <property type="protein sequence ID" value="GKU25613.1"/>
    <property type="molecule type" value="Genomic_DNA"/>
</dbReference>
<gene>
    <name evidence="2" type="ORF">CFOLD11_24390</name>
</gene>
<comment type="caution">
    <text evidence="2">The sequence shown here is derived from an EMBL/GenBank/DDBJ whole genome shotgun (WGS) entry which is preliminary data.</text>
</comment>
<evidence type="ECO:0000256" key="1">
    <source>
        <dbReference type="SAM" id="Phobius"/>
    </source>
</evidence>
<sequence>MSKKRIAIISLFTSVITYLALYFQWAEFYKGYSYSSFNLSISIIFLLAWLLFSFHFGKVQQKKYIKFIVVYWGINIISAIAILAFANNELIQAVLFPFYIWYGGPLYGFRYIFLESVRLSIDIPILMVITSPLGLLSCFTGYWYGGKKAKLKEHNFLW</sequence>
<name>A0A9W5Y303_9CLOT</name>
<feature type="transmembrane region" description="Helical" evidence="1">
    <location>
        <begin position="91"/>
        <end position="113"/>
    </location>
</feature>
<dbReference type="AlphaFoldDB" id="A0A9W5Y303"/>
<feature type="transmembrane region" description="Helical" evidence="1">
    <location>
        <begin position="31"/>
        <end position="52"/>
    </location>
</feature>
<keyword evidence="1" id="KW-0472">Membrane</keyword>
<reference evidence="2" key="1">
    <citation type="journal article" date="2023" name="Int. J. Syst. Evol. Microbiol.">
        <title>&lt;i&gt;Clostridium folliculivorans&lt;/i&gt; sp. nov., isolated from soil samples of an organic paddy in Japan.</title>
        <authorList>
            <person name="Tazawa J."/>
            <person name="Kobayashi H."/>
            <person name="Tanizawa Y."/>
            <person name="Uchino A."/>
            <person name="Tanaka F."/>
            <person name="Urashima Y."/>
            <person name="Miura S."/>
            <person name="Sakamoto M."/>
            <person name="Ohkuma M."/>
            <person name="Tohno M."/>
        </authorList>
    </citation>
    <scope>NUCLEOTIDE SEQUENCE</scope>
    <source>
        <strain evidence="2">D1-1</strain>
    </source>
</reference>
<feature type="transmembrane region" description="Helical" evidence="1">
    <location>
        <begin position="125"/>
        <end position="144"/>
    </location>
</feature>
<protein>
    <submittedName>
        <fullName evidence="2">Uncharacterized protein</fullName>
    </submittedName>
</protein>
<dbReference type="Proteomes" id="UP001057868">
    <property type="component" value="Unassembled WGS sequence"/>
</dbReference>
<evidence type="ECO:0000313" key="2">
    <source>
        <dbReference type="EMBL" id="GKU25613.1"/>
    </source>
</evidence>
<dbReference type="RefSeq" id="WP_261852559.1">
    <property type="nucleotide sequence ID" value="NZ_BQXY01000003.1"/>
</dbReference>
<organism evidence="2 3">
    <name type="scientific">Clostridium folliculivorans</name>
    <dbReference type="NCBI Taxonomy" id="2886038"/>
    <lineage>
        <taxon>Bacteria</taxon>
        <taxon>Bacillati</taxon>
        <taxon>Bacillota</taxon>
        <taxon>Clostridia</taxon>
        <taxon>Eubacteriales</taxon>
        <taxon>Clostridiaceae</taxon>
        <taxon>Clostridium</taxon>
    </lineage>
</organism>
<keyword evidence="1" id="KW-0812">Transmembrane</keyword>
<keyword evidence="3" id="KW-1185">Reference proteome</keyword>
<proteinExistence type="predicted"/>
<feature type="transmembrane region" description="Helical" evidence="1">
    <location>
        <begin position="64"/>
        <end position="85"/>
    </location>
</feature>